<reference evidence="10" key="1">
    <citation type="submission" date="2012-11" db="EMBL/GenBank/DDBJ databases">
        <title>Dependencies among metagenomic species, viruses, plasmids and units of genetic variation.</title>
        <authorList>
            <person name="Nielsen H.B."/>
            <person name="Almeida M."/>
            <person name="Juncker A.S."/>
            <person name="Rasmussen S."/>
            <person name="Li J."/>
            <person name="Sunagawa S."/>
            <person name="Plichta D."/>
            <person name="Gautier L."/>
            <person name="Le Chatelier E."/>
            <person name="Peletier E."/>
            <person name="Bonde I."/>
            <person name="Nielsen T."/>
            <person name="Manichanh C."/>
            <person name="Arumugam M."/>
            <person name="Batto J."/>
            <person name="Santos M.B.Q.D."/>
            <person name="Blom N."/>
            <person name="Borruel N."/>
            <person name="Burgdorf K.S."/>
            <person name="Boumezbeur F."/>
            <person name="Casellas F."/>
            <person name="Dore J."/>
            <person name="Guarner F."/>
            <person name="Hansen T."/>
            <person name="Hildebrand F."/>
            <person name="Kaas R.S."/>
            <person name="Kennedy S."/>
            <person name="Kristiansen K."/>
            <person name="Kultima J.R."/>
            <person name="Leonard P."/>
            <person name="Levenez F."/>
            <person name="Lund O."/>
            <person name="Moumen B."/>
            <person name="Le Paslier D."/>
            <person name="Pons N."/>
            <person name="Pedersen O."/>
            <person name="Prifti E."/>
            <person name="Qin J."/>
            <person name="Raes J."/>
            <person name="Tap J."/>
            <person name="Tims S."/>
            <person name="Ussery D.W."/>
            <person name="Yamada T."/>
            <person name="MetaHit consortium"/>
            <person name="Renault P."/>
            <person name="Sicheritz-Ponten T."/>
            <person name="Bork P."/>
            <person name="Wang J."/>
            <person name="Brunak S."/>
            <person name="Ehrlich S.D."/>
        </authorList>
    </citation>
    <scope>NUCLEOTIDE SEQUENCE [LARGE SCALE GENOMIC DNA]</scope>
</reference>
<dbReference type="InterPro" id="IPR004013">
    <property type="entry name" value="PHP_dom"/>
</dbReference>
<dbReference type="UniPathway" id="UPA00031">
    <property type="reaction ID" value="UER00013"/>
</dbReference>
<keyword evidence="4 8" id="KW-0028">Amino-acid biosynthesis</keyword>
<dbReference type="Gene3D" id="3.20.20.140">
    <property type="entry name" value="Metal-dependent hydrolases"/>
    <property type="match status" value="1"/>
</dbReference>
<evidence type="ECO:0000313" key="10">
    <source>
        <dbReference type="EMBL" id="CDD56842.1"/>
    </source>
</evidence>
<comment type="similarity">
    <text evidence="2 8">Belongs to the PHP hydrolase family. HisK subfamily.</text>
</comment>
<dbReference type="EMBL" id="CBHH010000038">
    <property type="protein sequence ID" value="CDD56842.1"/>
    <property type="molecule type" value="Genomic_DNA"/>
</dbReference>
<evidence type="ECO:0000256" key="6">
    <source>
        <dbReference type="ARBA" id="ARBA00023102"/>
    </source>
</evidence>
<proteinExistence type="inferred from homology"/>
<dbReference type="Pfam" id="PF02811">
    <property type="entry name" value="PHP"/>
    <property type="match status" value="1"/>
</dbReference>
<dbReference type="GO" id="GO:0004401">
    <property type="term" value="F:histidinol-phosphatase activity"/>
    <property type="evidence" value="ECO:0007669"/>
    <property type="project" value="UniProtKB-UniRule"/>
</dbReference>
<evidence type="ECO:0000313" key="11">
    <source>
        <dbReference type="Proteomes" id="UP000018141"/>
    </source>
</evidence>
<keyword evidence="5 8" id="KW-0378">Hydrolase</keyword>
<dbReference type="PANTHER" id="PTHR21039">
    <property type="entry name" value="HISTIDINOL PHOSPHATASE-RELATED"/>
    <property type="match status" value="1"/>
</dbReference>
<sequence length="272" mass="31314">MNIISDNHLHSSFSSDSNASSESMIQKALKLGLTSMCFTEHNDYDYPPEDGKIVFKIDFDSYFDTLSGLREKYRSQIDIRIGIEQGLMASVSSKVDAFDSDSRLDFIIGSSHLVNGDDPYYPEFWEYSDVKTAILSYYESIIDNLNTCHNFDVYGHIDYIARYIPKDRISEYKEKDFYDILDAILHTIITNGKGIELNTAGLRYSTAQTNPSPFILRRYRELGGEIITVGSDAHAPEYLAYSFDRIPVILKEAGFRYYTEFRARKPEFKKLY</sequence>
<dbReference type="Proteomes" id="UP000018141">
    <property type="component" value="Unassembled WGS sequence"/>
</dbReference>
<dbReference type="EC" id="3.1.3.15" evidence="3 8"/>
<evidence type="ECO:0000256" key="3">
    <source>
        <dbReference type="ARBA" id="ARBA00013085"/>
    </source>
</evidence>
<dbReference type="NCBIfam" id="TIGR01856">
    <property type="entry name" value="hisJ_fam"/>
    <property type="match status" value="1"/>
</dbReference>
<dbReference type="InterPro" id="IPR010140">
    <property type="entry name" value="Histidinol_P_phosphatase_HisJ"/>
</dbReference>
<evidence type="ECO:0000259" key="9">
    <source>
        <dbReference type="Pfam" id="PF02811"/>
    </source>
</evidence>
<evidence type="ECO:0000256" key="4">
    <source>
        <dbReference type="ARBA" id="ARBA00022605"/>
    </source>
</evidence>
<keyword evidence="6 8" id="KW-0368">Histidine biosynthesis</keyword>
<comment type="caution">
    <text evidence="10">The sequence shown here is derived from an EMBL/GenBank/DDBJ whole genome shotgun (WGS) entry which is preliminary data.</text>
</comment>
<dbReference type="InterPro" id="IPR016195">
    <property type="entry name" value="Pol/histidinol_Pase-like"/>
</dbReference>
<protein>
    <recommendedName>
        <fullName evidence="3 8">Histidinol-phosphatase</fullName>
        <shortName evidence="8">HolPase</shortName>
        <ecNumber evidence="3 8">3.1.3.15</ecNumber>
    </recommendedName>
</protein>
<accession>R7B0E6</accession>
<gene>
    <name evidence="10" type="ORF">BN656_01257</name>
</gene>
<evidence type="ECO:0000256" key="8">
    <source>
        <dbReference type="RuleBase" id="RU366003"/>
    </source>
</evidence>
<evidence type="ECO:0000256" key="1">
    <source>
        <dbReference type="ARBA" id="ARBA00004970"/>
    </source>
</evidence>
<organism evidence="10 11">
    <name type="scientific">Bacteroides pectinophilus CAG:437</name>
    <dbReference type="NCBI Taxonomy" id="1263051"/>
    <lineage>
        <taxon>Bacteria</taxon>
        <taxon>Bacillati</taxon>
        <taxon>Bacillota</taxon>
        <taxon>Clostridia</taxon>
        <taxon>Eubacteriales</taxon>
    </lineage>
</organism>
<dbReference type="SUPFAM" id="SSF89550">
    <property type="entry name" value="PHP domain-like"/>
    <property type="match status" value="1"/>
</dbReference>
<dbReference type="AlphaFoldDB" id="R7B0E6"/>
<comment type="catalytic activity">
    <reaction evidence="7 8">
        <text>L-histidinol phosphate + H2O = L-histidinol + phosphate</text>
        <dbReference type="Rhea" id="RHEA:14465"/>
        <dbReference type="ChEBI" id="CHEBI:15377"/>
        <dbReference type="ChEBI" id="CHEBI:43474"/>
        <dbReference type="ChEBI" id="CHEBI:57699"/>
        <dbReference type="ChEBI" id="CHEBI:57980"/>
        <dbReference type="EC" id="3.1.3.15"/>
    </reaction>
</comment>
<evidence type="ECO:0000256" key="2">
    <source>
        <dbReference type="ARBA" id="ARBA00009152"/>
    </source>
</evidence>
<dbReference type="GO" id="GO:0000105">
    <property type="term" value="P:L-histidine biosynthetic process"/>
    <property type="evidence" value="ECO:0007669"/>
    <property type="project" value="UniProtKB-UniRule"/>
</dbReference>
<dbReference type="PANTHER" id="PTHR21039:SF0">
    <property type="entry name" value="HISTIDINOL-PHOSPHATASE"/>
    <property type="match status" value="1"/>
</dbReference>
<name>R7B0E6_9FIRM</name>
<feature type="domain" description="PHP" evidence="9">
    <location>
        <begin position="6"/>
        <end position="200"/>
    </location>
</feature>
<evidence type="ECO:0000256" key="5">
    <source>
        <dbReference type="ARBA" id="ARBA00022801"/>
    </source>
</evidence>
<comment type="pathway">
    <text evidence="1 8">Amino-acid biosynthesis; L-histidine biosynthesis; L-histidine from 5-phospho-alpha-D-ribose 1-diphosphate: step 8/9.</text>
</comment>
<evidence type="ECO:0000256" key="7">
    <source>
        <dbReference type="ARBA" id="ARBA00049158"/>
    </source>
</evidence>
<dbReference type="GO" id="GO:0005737">
    <property type="term" value="C:cytoplasm"/>
    <property type="evidence" value="ECO:0007669"/>
    <property type="project" value="TreeGrafter"/>
</dbReference>